<dbReference type="InterPro" id="IPR013785">
    <property type="entry name" value="Aldolase_TIM"/>
</dbReference>
<evidence type="ECO:0000256" key="4">
    <source>
        <dbReference type="ARBA" id="ARBA00023004"/>
    </source>
</evidence>
<evidence type="ECO:0000256" key="2">
    <source>
        <dbReference type="ARBA" id="ARBA00022691"/>
    </source>
</evidence>
<evidence type="ECO:0000259" key="7">
    <source>
        <dbReference type="Pfam" id="PF13186"/>
    </source>
</evidence>
<dbReference type="GO" id="GO:0051536">
    <property type="term" value="F:iron-sulfur cluster binding"/>
    <property type="evidence" value="ECO:0007669"/>
    <property type="project" value="UniProtKB-KW"/>
</dbReference>
<evidence type="ECO:0000313" key="8">
    <source>
        <dbReference type="EMBL" id="TXB65360.1"/>
    </source>
</evidence>
<dbReference type="Gene3D" id="3.20.20.70">
    <property type="entry name" value="Aldolase class I"/>
    <property type="match status" value="1"/>
</dbReference>
<dbReference type="SFLD" id="SFLDS00029">
    <property type="entry name" value="Radical_SAM"/>
    <property type="match status" value="1"/>
</dbReference>
<dbReference type="InterPro" id="IPR007197">
    <property type="entry name" value="rSAM"/>
</dbReference>
<gene>
    <name evidence="8" type="ORF">FRY74_08025</name>
</gene>
<dbReference type="InterPro" id="IPR023885">
    <property type="entry name" value="4Fe4S-binding_SPASM_dom"/>
</dbReference>
<dbReference type="GO" id="GO:0003824">
    <property type="term" value="F:catalytic activity"/>
    <property type="evidence" value="ECO:0007669"/>
    <property type="project" value="InterPro"/>
</dbReference>
<evidence type="ECO:0000259" key="6">
    <source>
        <dbReference type="Pfam" id="PF04055"/>
    </source>
</evidence>
<keyword evidence="4" id="KW-0408">Iron</keyword>
<dbReference type="Pfam" id="PF04055">
    <property type="entry name" value="Radical_SAM"/>
    <property type="match status" value="1"/>
</dbReference>
<keyword evidence="5" id="KW-0411">Iron-sulfur</keyword>
<dbReference type="EMBL" id="VOOS01000003">
    <property type="protein sequence ID" value="TXB65360.1"/>
    <property type="molecule type" value="Genomic_DNA"/>
</dbReference>
<feature type="domain" description="4Fe4S-binding SPASM" evidence="7">
    <location>
        <begin position="272"/>
        <end position="339"/>
    </location>
</feature>
<dbReference type="InterPro" id="IPR058240">
    <property type="entry name" value="rSAM_sf"/>
</dbReference>
<accession>A0A5C6RV06</accession>
<protein>
    <submittedName>
        <fullName evidence="8">Radical SAM protein</fullName>
    </submittedName>
</protein>
<proteinExistence type="predicted"/>
<evidence type="ECO:0000256" key="1">
    <source>
        <dbReference type="ARBA" id="ARBA00001966"/>
    </source>
</evidence>
<comment type="caution">
    <text evidence="8">The sequence shown here is derived from an EMBL/GenBank/DDBJ whole genome shotgun (WGS) entry which is preliminary data.</text>
</comment>
<sequence length="341" mass="39676">MLIGLRDFFVRNLKKGTFLWKVLEFFQGLFYVKNYLFYYKWKFITKGSSIREVNIEFNSFCNLRCSFCSLDHEKPKVKMTPELLDKFFDNLVNDGRFKKVEVIHLHNGGETLLNPQIKELLAVIKKYKDVVLNKGLKFPTVYLLTNGTPLTEKKTIEIITSGAVDIMEFSMDGGSPQRFEEMRIKAKWELFYKNIKYFCNENKLAGNPIKTNIISVIDAKYPLNTNWMDKEFVEVLSMVDKYELRHPHTWAGEVDIEGDSSNSKNKPHKIGCGLLMNQLVFLPDGNITVCCVDLNGKGIVGNIKDNNLFDIYYSPKRIKWLELMFKGRKEEIELCKNCDTF</sequence>
<dbReference type="GO" id="GO:0046872">
    <property type="term" value="F:metal ion binding"/>
    <property type="evidence" value="ECO:0007669"/>
    <property type="project" value="UniProtKB-KW"/>
</dbReference>
<comment type="cofactor">
    <cofactor evidence="1">
        <name>[4Fe-4S] cluster</name>
        <dbReference type="ChEBI" id="CHEBI:49883"/>
    </cofactor>
</comment>
<dbReference type="Pfam" id="PF13186">
    <property type="entry name" value="SPASM"/>
    <property type="match status" value="1"/>
</dbReference>
<dbReference type="OrthoDB" id="9805809at2"/>
<dbReference type="PANTHER" id="PTHR11228:SF7">
    <property type="entry name" value="PQQA PEPTIDE CYCLASE"/>
    <property type="match status" value="1"/>
</dbReference>
<dbReference type="SUPFAM" id="SSF102114">
    <property type="entry name" value="Radical SAM enzymes"/>
    <property type="match status" value="1"/>
</dbReference>
<organism evidence="8 9">
    <name type="scientific">Vicingus serpentipes</name>
    <dbReference type="NCBI Taxonomy" id="1926625"/>
    <lineage>
        <taxon>Bacteria</taxon>
        <taxon>Pseudomonadati</taxon>
        <taxon>Bacteroidota</taxon>
        <taxon>Flavobacteriia</taxon>
        <taxon>Flavobacteriales</taxon>
        <taxon>Vicingaceae</taxon>
        <taxon>Vicingus</taxon>
    </lineage>
</organism>
<dbReference type="Proteomes" id="UP000321721">
    <property type="component" value="Unassembled WGS sequence"/>
</dbReference>
<dbReference type="InterPro" id="IPR050377">
    <property type="entry name" value="Radical_SAM_PqqE_MftC-like"/>
</dbReference>
<dbReference type="RefSeq" id="WP_147100323.1">
    <property type="nucleotide sequence ID" value="NZ_VOOS01000003.1"/>
</dbReference>
<keyword evidence="3" id="KW-0479">Metal-binding</keyword>
<dbReference type="SFLD" id="SFLDG01067">
    <property type="entry name" value="SPASM/twitch_domain_containing"/>
    <property type="match status" value="1"/>
</dbReference>
<reference evidence="8 9" key="1">
    <citation type="submission" date="2019-08" db="EMBL/GenBank/DDBJ databases">
        <title>Genome of Vicingus serpentipes NCIMB 15042.</title>
        <authorList>
            <person name="Bowman J.P."/>
        </authorList>
    </citation>
    <scope>NUCLEOTIDE SEQUENCE [LARGE SCALE GENOMIC DNA]</scope>
    <source>
        <strain evidence="8 9">NCIMB 15042</strain>
    </source>
</reference>
<evidence type="ECO:0000256" key="3">
    <source>
        <dbReference type="ARBA" id="ARBA00022723"/>
    </source>
</evidence>
<keyword evidence="9" id="KW-1185">Reference proteome</keyword>
<keyword evidence="2" id="KW-0949">S-adenosyl-L-methionine</keyword>
<name>A0A5C6RV06_9FLAO</name>
<dbReference type="PANTHER" id="PTHR11228">
    <property type="entry name" value="RADICAL SAM DOMAIN PROTEIN"/>
    <property type="match status" value="1"/>
</dbReference>
<dbReference type="CDD" id="cd21109">
    <property type="entry name" value="SPASM"/>
    <property type="match status" value="1"/>
</dbReference>
<dbReference type="CDD" id="cd01335">
    <property type="entry name" value="Radical_SAM"/>
    <property type="match status" value="1"/>
</dbReference>
<feature type="domain" description="Radical SAM core" evidence="6">
    <location>
        <begin position="56"/>
        <end position="201"/>
    </location>
</feature>
<evidence type="ECO:0000256" key="5">
    <source>
        <dbReference type="ARBA" id="ARBA00023014"/>
    </source>
</evidence>
<evidence type="ECO:0000313" key="9">
    <source>
        <dbReference type="Proteomes" id="UP000321721"/>
    </source>
</evidence>
<dbReference type="AlphaFoldDB" id="A0A5C6RV06"/>